<dbReference type="PANTHER" id="PTHR13563">
    <property type="entry name" value="TRNA (GUANINE-9-) METHYLTRANSFERASE"/>
    <property type="match status" value="1"/>
</dbReference>
<dbReference type="GO" id="GO:0005654">
    <property type="term" value="C:nucleoplasm"/>
    <property type="evidence" value="ECO:0007669"/>
    <property type="project" value="TreeGrafter"/>
</dbReference>
<evidence type="ECO:0000259" key="7">
    <source>
        <dbReference type="PROSITE" id="PS51675"/>
    </source>
</evidence>
<comment type="catalytic activity">
    <reaction evidence="5">
        <text>guanosine(9) in tRNA + S-adenosyl-L-methionine = N(1)-methylguanosine(9) in tRNA + S-adenosyl-L-homocysteine + H(+)</text>
        <dbReference type="Rhea" id="RHEA:43156"/>
        <dbReference type="Rhea" id="RHEA-COMP:10367"/>
        <dbReference type="Rhea" id="RHEA-COMP:10368"/>
        <dbReference type="ChEBI" id="CHEBI:15378"/>
        <dbReference type="ChEBI" id="CHEBI:57856"/>
        <dbReference type="ChEBI" id="CHEBI:59789"/>
        <dbReference type="ChEBI" id="CHEBI:73542"/>
        <dbReference type="ChEBI" id="CHEBI:74269"/>
        <dbReference type="EC" id="2.1.1.221"/>
    </reaction>
</comment>
<comment type="caution">
    <text evidence="8">The sequence shown here is derived from an EMBL/GenBank/DDBJ whole genome shotgun (WGS) entry which is preliminary data.</text>
</comment>
<dbReference type="InterPro" id="IPR038459">
    <property type="entry name" value="MT_TRM10-typ_sf"/>
</dbReference>
<proteinExistence type="predicted"/>
<keyword evidence="9" id="KW-1185">Reference proteome</keyword>
<dbReference type="AlphaFoldDB" id="A0AAV4RQT0"/>
<dbReference type="Gene3D" id="3.40.1280.30">
    <property type="match status" value="1"/>
</dbReference>
<gene>
    <name evidence="8" type="ORF">CEXT_428911</name>
</gene>
<dbReference type="CDD" id="cd18101">
    <property type="entry name" value="Trm10euk_A"/>
    <property type="match status" value="1"/>
</dbReference>
<evidence type="ECO:0000256" key="4">
    <source>
        <dbReference type="ARBA" id="ARBA00022691"/>
    </source>
</evidence>
<dbReference type="GO" id="GO:0052905">
    <property type="term" value="F:tRNA (guanosine(9)-N1)-methyltransferase activity"/>
    <property type="evidence" value="ECO:0007669"/>
    <property type="project" value="UniProtKB-EC"/>
</dbReference>
<dbReference type="Proteomes" id="UP001054945">
    <property type="component" value="Unassembled WGS sequence"/>
</dbReference>
<feature type="domain" description="SAM-dependent MTase TRM10-type" evidence="7">
    <location>
        <begin position="72"/>
        <end position="265"/>
    </location>
</feature>
<feature type="compositionally biased region" description="Basic and acidic residues" evidence="6">
    <location>
        <begin position="1"/>
        <end position="11"/>
    </location>
</feature>
<protein>
    <recommendedName>
        <fullName evidence="1">tRNA (guanine(9)-N(1))-methyltransferase</fullName>
        <ecNumber evidence="1">2.1.1.221</ecNumber>
    </recommendedName>
</protein>
<evidence type="ECO:0000256" key="2">
    <source>
        <dbReference type="ARBA" id="ARBA00022603"/>
    </source>
</evidence>
<keyword evidence="2" id="KW-0489">Methyltransferase</keyword>
<evidence type="ECO:0000313" key="9">
    <source>
        <dbReference type="Proteomes" id="UP001054945"/>
    </source>
</evidence>
<evidence type="ECO:0000256" key="6">
    <source>
        <dbReference type="SAM" id="MobiDB-lite"/>
    </source>
</evidence>
<feature type="compositionally biased region" description="Basic residues" evidence="6">
    <location>
        <begin position="50"/>
        <end position="59"/>
    </location>
</feature>
<name>A0AAV4RQT0_CAEEX</name>
<feature type="region of interest" description="Disordered" evidence="6">
    <location>
        <begin position="297"/>
        <end position="328"/>
    </location>
</feature>
<dbReference type="GO" id="GO:0002939">
    <property type="term" value="P:tRNA N1-guanine methylation"/>
    <property type="evidence" value="ECO:0007669"/>
    <property type="project" value="TreeGrafter"/>
</dbReference>
<dbReference type="InterPro" id="IPR028564">
    <property type="entry name" value="MT_TRM10-typ"/>
</dbReference>
<evidence type="ECO:0000256" key="1">
    <source>
        <dbReference type="ARBA" id="ARBA00012797"/>
    </source>
</evidence>
<dbReference type="EMBL" id="BPLR01008153">
    <property type="protein sequence ID" value="GIY22467.1"/>
    <property type="molecule type" value="Genomic_DNA"/>
</dbReference>
<organism evidence="8 9">
    <name type="scientific">Caerostris extrusa</name>
    <name type="common">Bark spider</name>
    <name type="synonym">Caerostris bankana</name>
    <dbReference type="NCBI Taxonomy" id="172846"/>
    <lineage>
        <taxon>Eukaryota</taxon>
        <taxon>Metazoa</taxon>
        <taxon>Ecdysozoa</taxon>
        <taxon>Arthropoda</taxon>
        <taxon>Chelicerata</taxon>
        <taxon>Arachnida</taxon>
        <taxon>Araneae</taxon>
        <taxon>Araneomorphae</taxon>
        <taxon>Entelegynae</taxon>
        <taxon>Araneoidea</taxon>
        <taxon>Araneidae</taxon>
        <taxon>Caerostris</taxon>
    </lineage>
</organism>
<feature type="compositionally biased region" description="Polar residues" evidence="6">
    <location>
        <begin position="12"/>
        <end position="25"/>
    </location>
</feature>
<accession>A0AAV4RQT0</accession>
<reference evidence="8 9" key="1">
    <citation type="submission" date="2021-06" db="EMBL/GenBank/DDBJ databases">
        <title>Caerostris extrusa draft genome.</title>
        <authorList>
            <person name="Kono N."/>
            <person name="Arakawa K."/>
        </authorList>
    </citation>
    <scope>NUCLEOTIDE SEQUENCE [LARGE SCALE GENOMIC DNA]</scope>
</reference>
<evidence type="ECO:0000256" key="3">
    <source>
        <dbReference type="ARBA" id="ARBA00022679"/>
    </source>
</evidence>
<dbReference type="PANTHER" id="PTHR13563:SF13">
    <property type="entry name" value="TRNA METHYLTRANSFERASE 10 HOMOLOG A"/>
    <property type="match status" value="1"/>
</dbReference>
<dbReference type="EC" id="2.1.1.221" evidence="1"/>
<dbReference type="PROSITE" id="PS51675">
    <property type="entry name" value="SAM_MT_TRM10"/>
    <property type="match status" value="1"/>
</dbReference>
<feature type="region of interest" description="Disordered" evidence="6">
    <location>
        <begin position="46"/>
        <end position="72"/>
    </location>
</feature>
<sequence length="328" mass="38136">MADDKLLESENNKMIMNTDNPSSEPVMSKNKLKKLAKRQHWLEMKEQRRAKEKLKRKQKIQQAKESGRDLGPSRKLLKSLKMSDSTCKLKICFDLSMADEMTHEEFSKTFKQMHRCYSINRRAPAPLQLYMTGYSDSTKQKMLTRSGCFNWDVNFNSLPHTEVFTTENIVYLTSDSPNVIDKLDNDKVYIIGALVDHNRLKNFCYNKAIEDNVEHARLPLDLYFKFKTRKVLTIDQVYSIFLRVTEGKSWIDAVMDVVPKRKGVEVKEDLDESVKEIVPYEAETKFKIEAVNEDLSNGIQRNDEDSSCDNFNVQNNESDNNEEKSDTD</sequence>
<feature type="region of interest" description="Disordered" evidence="6">
    <location>
        <begin position="1"/>
        <end position="28"/>
    </location>
</feature>
<keyword evidence="4" id="KW-0949">S-adenosyl-L-methionine</keyword>
<dbReference type="InterPro" id="IPR007356">
    <property type="entry name" value="tRNA_m1G_MeTrfase_euk"/>
</dbReference>
<keyword evidence="3" id="KW-0808">Transferase</keyword>
<evidence type="ECO:0000313" key="8">
    <source>
        <dbReference type="EMBL" id="GIY22467.1"/>
    </source>
</evidence>
<evidence type="ECO:0000256" key="5">
    <source>
        <dbReference type="ARBA" id="ARBA00048434"/>
    </source>
</evidence>
<dbReference type="GO" id="GO:0000049">
    <property type="term" value="F:tRNA binding"/>
    <property type="evidence" value="ECO:0007669"/>
    <property type="project" value="TreeGrafter"/>
</dbReference>